<dbReference type="Proteomes" id="UP000297814">
    <property type="component" value="Unassembled WGS sequence"/>
</dbReference>
<evidence type="ECO:0000313" key="2">
    <source>
        <dbReference type="Proteomes" id="UP000297814"/>
    </source>
</evidence>
<organism evidence="1 2">
    <name type="scientific">Botrytis hyacinthi</name>
    <dbReference type="NCBI Taxonomy" id="278943"/>
    <lineage>
        <taxon>Eukaryota</taxon>
        <taxon>Fungi</taxon>
        <taxon>Dikarya</taxon>
        <taxon>Ascomycota</taxon>
        <taxon>Pezizomycotina</taxon>
        <taxon>Leotiomycetes</taxon>
        <taxon>Helotiales</taxon>
        <taxon>Sclerotiniaceae</taxon>
        <taxon>Botrytis</taxon>
    </lineage>
</organism>
<evidence type="ECO:0000313" key="1">
    <source>
        <dbReference type="EMBL" id="TGO36596.1"/>
    </source>
</evidence>
<accession>A0A4Z1GIA1</accession>
<dbReference type="Gene3D" id="2.30.110.10">
    <property type="entry name" value="Electron Transport, Fmn-binding Protein, Chain A"/>
    <property type="match status" value="1"/>
</dbReference>
<protein>
    <submittedName>
        <fullName evidence="1">Uncharacterized protein</fullName>
    </submittedName>
</protein>
<keyword evidence="2" id="KW-1185">Reference proteome</keyword>
<reference evidence="1 2" key="1">
    <citation type="submission" date="2017-12" db="EMBL/GenBank/DDBJ databases">
        <title>Comparative genomics of Botrytis spp.</title>
        <authorList>
            <person name="Valero-Jimenez C.A."/>
            <person name="Tapia P."/>
            <person name="Veloso J."/>
            <person name="Silva-Moreno E."/>
            <person name="Staats M."/>
            <person name="Valdes J.H."/>
            <person name="Van Kan J.A.L."/>
        </authorList>
    </citation>
    <scope>NUCLEOTIDE SEQUENCE [LARGE SCALE GENOMIC DNA]</scope>
    <source>
        <strain evidence="1 2">Bh0001</strain>
    </source>
</reference>
<dbReference type="InterPro" id="IPR012349">
    <property type="entry name" value="Split_barrel_FMN-bd"/>
</dbReference>
<proteinExistence type="predicted"/>
<dbReference type="EMBL" id="PQXK01000120">
    <property type="protein sequence ID" value="TGO36596.1"/>
    <property type="molecule type" value="Genomic_DNA"/>
</dbReference>
<comment type="caution">
    <text evidence="1">The sequence shown here is derived from an EMBL/GenBank/DDBJ whole genome shotgun (WGS) entry which is preliminary data.</text>
</comment>
<gene>
    <name evidence="1" type="ORF">BHYA_0120g00210</name>
</gene>
<dbReference type="AlphaFoldDB" id="A0A4Z1GIA1"/>
<sequence>MKDSEYPIVCYFVDRFKGIEKGDPDIPVSVAASMVNSHYLGFDTDVDYISIIKITPNAQKSHTHSVPKVLGLQVQNDVENKDLCMEYWEGAIPFWEKLGQPVSGKNNLPKGKARIASQYIYDFIEAQNAKNEYFARQIAGADYPFDYPRH</sequence>
<name>A0A4Z1GIA1_9HELO</name>